<comment type="function">
    <text evidence="6">Axonemal protein which is implicated in axonemal and/or peri-axonemal structure assembly and regulates flagellum assembly and beating and therefore sperm motility.</text>
</comment>
<dbReference type="EMBL" id="CAJRST010014446">
    <property type="protein sequence ID" value="CAG5929435.1"/>
    <property type="molecule type" value="Genomic_DNA"/>
</dbReference>
<name>A0A8S4B5A4_9TELE</name>
<dbReference type="PANTHER" id="PTHR46630">
    <property type="entry name" value="TETRATRICOPEPTIDE REPEAT PROTEIN 29"/>
    <property type="match status" value="1"/>
</dbReference>
<dbReference type="SUPFAM" id="SSF48452">
    <property type="entry name" value="TPR-like"/>
    <property type="match status" value="2"/>
</dbReference>
<evidence type="ECO:0000313" key="8">
    <source>
        <dbReference type="EMBL" id="CAG5929435.1"/>
    </source>
</evidence>
<keyword evidence="3" id="KW-0677">Repeat</keyword>
<sequence length="413" mass="45999">MNAAEARGPQEVVLPKIKTDSGNQRSPQYRFRSSSKQFVCVELLQDGNHKTFSELFSLLCLDKDQRNSLHPDTSTLRAPLLEEQLEKMETIKLHLSRAEQAERTGSWTAVCEQRLLLGLHFSAPEDVWLALYFFHSCADRKHGGGSRAATEARACLADIYLRRGDLEQARQQGELCLRQAEDGGWLDSSGVSLKLRACLVLGKTYGWLADAQLAASDCDKALKLLHKGHSMSKECDNKLIEAEVVFRFGLTHQSSGDQETAKQFFNTCIEIYNSLQNRDEIVKVLKAMAKSFEKEGNIEETVQCLEKSADICRSSGLPSKLADICLCLGNIYYKTSQYVKAYKCFLQGYEVACEAGDVALLQKAQVMVGCSCALPLIRTYSSDMESASSATVKRLVAWKESRGHQDLITDPAE</sequence>
<accession>A0A8S4B5A4</accession>
<organism evidence="8 9">
    <name type="scientific">Menidia menidia</name>
    <name type="common">Atlantic silverside</name>
    <dbReference type="NCBI Taxonomy" id="238744"/>
    <lineage>
        <taxon>Eukaryota</taxon>
        <taxon>Metazoa</taxon>
        <taxon>Chordata</taxon>
        <taxon>Craniata</taxon>
        <taxon>Vertebrata</taxon>
        <taxon>Euteleostomi</taxon>
        <taxon>Actinopterygii</taxon>
        <taxon>Neopterygii</taxon>
        <taxon>Teleostei</taxon>
        <taxon>Neoteleostei</taxon>
        <taxon>Acanthomorphata</taxon>
        <taxon>Ovalentaria</taxon>
        <taxon>Atherinomorphae</taxon>
        <taxon>Atheriniformes</taxon>
        <taxon>Atherinopsidae</taxon>
        <taxon>Menidiinae</taxon>
        <taxon>Menidia</taxon>
    </lineage>
</organism>
<feature type="region of interest" description="Disordered" evidence="7">
    <location>
        <begin position="1"/>
        <end position="27"/>
    </location>
</feature>
<dbReference type="OrthoDB" id="626167at2759"/>
<gene>
    <name evidence="8" type="ORF">MMEN_LOCUS13062</name>
</gene>
<dbReference type="SMART" id="SM00028">
    <property type="entry name" value="TPR"/>
    <property type="match status" value="5"/>
</dbReference>
<dbReference type="AlphaFoldDB" id="A0A8S4B5A4"/>
<dbReference type="GO" id="GO:0005737">
    <property type="term" value="C:cytoplasm"/>
    <property type="evidence" value="ECO:0007669"/>
    <property type="project" value="UniProtKB-SubCell"/>
</dbReference>
<evidence type="ECO:0000256" key="7">
    <source>
        <dbReference type="SAM" id="MobiDB-lite"/>
    </source>
</evidence>
<comment type="subcellular location">
    <subcellularLocation>
        <location evidence="1">Cytoplasm</location>
    </subcellularLocation>
</comment>
<dbReference type="GO" id="GO:0036126">
    <property type="term" value="C:sperm flagellum"/>
    <property type="evidence" value="ECO:0007669"/>
    <property type="project" value="TreeGrafter"/>
</dbReference>
<keyword evidence="9" id="KW-1185">Reference proteome</keyword>
<comment type="caution">
    <text evidence="8">The sequence shown here is derived from an EMBL/GenBank/DDBJ whole genome shotgun (WGS) entry which is preliminary data.</text>
</comment>
<evidence type="ECO:0000256" key="4">
    <source>
        <dbReference type="ARBA" id="ARBA00022803"/>
    </source>
</evidence>
<evidence type="ECO:0000256" key="5">
    <source>
        <dbReference type="ARBA" id="ARBA00040665"/>
    </source>
</evidence>
<dbReference type="InterPro" id="IPR011990">
    <property type="entry name" value="TPR-like_helical_dom_sf"/>
</dbReference>
<evidence type="ECO:0000256" key="3">
    <source>
        <dbReference type="ARBA" id="ARBA00022737"/>
    </source>
</evidence>
<evidence type="ECO:0000256" key="1">
    <source>
        <dbReference type="ARBA" id="ARBA00004496"/>
    </source>
</evidence>
<protein>
    <recommendedName>
        <fullName evidence="5">Tetratricopeptide repeat protein 29</fullName>
    </recommendedName>
</protein>
<dbReference type="Pfam" id="PF13181">
    <property type="entry name" value="TPR_8"/>
    <property type="match status" value="1"/>
</dbReference>
<dbReference type="PANTHER" id="PTHR46630:SF1">
    <property type="entry name" value="TETRATRICOPEPTIDE REPEAT PROTEIN 29"/>
    <property type="match status" value="1"/>
</dbReference>
<dbReference type="Proteomes" id="UP000677803">
    <property type="component" value="Unassembled WGS sequence"/>
</dbReference>
<evidence type="ECO:0000256" key="6">
    <source>
        <dbReference type="ARBA" id="ARBA00044739"/>
    </source>
</evidence>
<evidence type="ECO:0000256" key="2">
    <source>
        <dbReference type="ARBA" id="ARBA00022490"/>
    </source>
</evidence>
<reference evidence="8" key="1">
    <citation type="submission" date="2021-05" db="EMBL/GenBank/DDBJ databases">
        <authorList>
            <person name="Tigano A."/>
        </authorList>
    </citation>
    <scope>NUCLEOTIDE SEQUENCE</scope>
</reference>
<dbReference type="GO" id="GO:0003341">
    <property type="term" value="P:cilium movement"/>
    <property type="evidence" value="ECO:0007669"/>
    <property type="project" value="TreeGrafter"/>
</dbReference>
<evidence type="ECO:0000313" key="9">
    <source>
        <dbReference type="Proteomes" id="UP000677803"/>
    </source>
</evidence>
<dbReference type="InterPro" id="IPR019734">
    <property type="entry name" value="TPR_rpt"/>
</dbReference>
<dbReference type="InterPro" id="IPR051476">
    <property type="entry name" value="Bac_ResReg_Asp_Phosphatase"/>
</dbReference>
<dbReference type="Gene3D" id="1.25.40.10">
    <property type="entry name" value="Tetratricopeptide repeat domain"/>
    <property type="match status" value="1"/>
</dbReference>
<proteinExistence type="predicted"/>
<keyword evidence="2" id="KW-0963">Cytoplasm</keyword>
<keyword evidence="4" id="KW-0802">TPR repeat</keyword>